<feature type="compositionally biased region" description="Basic residues" evidence="1">
    <location>
        <begin position="21"/>
        <end position="31"/>
    </location>
</feature>
<protein>
    <submittedName>
        <fullName evidence="2">Uncharacterized protein</fullName>
    </submittedName>
</protein>
<dbReference type="Proteomes" id="UP000268535">
    <property type="component" value="Unassembled WGS sequence"/>
</dbReference>
<name>A0A4V1IT74_9FUNG</name>
<proteinExistence type="predicted"/>
<accession>A0A4V1IT74</accession>
<reference evidence="3" key="1">
    <citation type="journal article" date="2018" name="Nat. Microbiol.">
        <title>Leveraging single-cell genomics to expand the fungal tree of life.</title>
        <authorList>
            <person name="Ahrendt S.R."/>
            <person name="Quandt C.A."/>
            <person name="Ciobanu D."/>
            <person name="Clum A."/>
            <person name="Salamov A."/>
            <person name="Andreopoulos B."/>
            <person name="Cheng J.F."/>
            <person name="Woyke T."/>
            <person name="Pelin A."/>
            <person name="Henrissat B."/>
            <person name="Reynolds N.K."/>
            <person name="Benny G.L."/>
            <person name="Smith M.E."/>
            <person name="James T.Y."/>
            <person name="Grigoriev I.V."/>
        </authorList>
    </citation>
    <scope>NUCLEOTIDE SEQUENCE [LARGE SCALE GENOMIC DNA]</scope>
    <source>
        <strain evidence="3">ATCC 52028</strain>
    </source>
</reference>
<gene>
    <name evidence="2" type="ORF">CAUPRSCDRAFT_12232</name>
</gene>
<organism evidence="2 3">
    <name type="scientific">Caulochytrium protostelioides</name>
    <dbReference type="NCBI Taxonomy" id="1555241"/>
    <lineage>
        <taxon>Eukaryota</taxon>
        <taxon>Fungi</taxon>
        <taxon>Fungi incertae sedis</taxon>
        <taxon>Chytridiomycota</taxon>
        <taxon>Chytridiomycota incertae sedis</taxon>
        <taxon>Chytridiomycetes</taxon>
        <taxon>Caulochytriales</taxon>
        <taxon>Caulochytriaceae</taxon>
        <taxon>Caulochytrium</taxon>
    </lineage>
</organism>
<evidence type="ECO:0000313" key="3">
    <source>
        <dbReference type="Proteomes" id="UP000268535"/>
    </source>
</evidence>
<dbReference type="AlphaFoldDB" id="A0A4V1IT74"/>
<evidence type="ECO:0000256" key="1">
    <source>
        <dbReference type="SAM" id="MobiDB-lite"/>
    </source>
</evidence>
<evidence type="ECO:0000313" key="2">
    <source>
        <dbReference type="EMBL" id="RKO96067.1"/>
    </source>
</evidence>
<feature type="region of interest" description="Disordered" evidence="1">
    <location>
        <begin position="15"/>
        <end position="72"/>
    </location>
</feature>
<sequence length="146" mass="14914">MGIQCASFGPSTSFVRDKAAHPRRGRRHAARVKPGGALASHQHQDDGPGSAGWSRAGGVPALAGRKTTSAEGEATVAEIAVDPEAPAAEGNDLLGASGMVAPVADGVFLVSRDLKKEARTSVWFSGVVGFPSAACFLAKTDGRAIY</sequence>
<dbReference type="EMBL" id="ML010421">
    <property type="protein sequence ID" value="RKO96067.1"/>
    <property type="molecule type" value="Genomic_DNA"/>
</dbReference>